<gene>
    <name evidence="13" type="ORF">PPNO1_LOCUS1145</name>
</gene>
<dbReference type="GO" id="GO:0006281">
    <property type="term" value="P:DNA repair"/>
    <property type="evidence" value="ECO:0007669"/>
    <property type="project" value="UniProtKB-KW"/>
</dbReference>
<dbReference type="Gene3D" id="3.30.870.10">
    <property type="entry name" value="Endonuclease Chain A"/>
    <property type="match status" value="2"/>
</dbReference>
<feature type="binding site" evidence="10">
    <location>
        <position position="164"/>
    </location>
    <ligand>
        <name>substrate</name>
    </ligand>
</feature>
<keyword evidence="5" id="KW-0378">Hydrolase</keyword>
<feature type="site" description="Interaction with DNA" evidence="11">
    <location>
        <position position="421"/>
    </location>
</feature>
<evidence type="ECO:0000313" key="13">
    <source>
        <dbReference type="EMBL" id="CAI4211350.1"/>
    </source>
</evidence>
<dbReference type="PANTHER" id="PTHR12415">
    <property type="entry name" value="TYROSYL-DNA PHOSPHODIESTERASE 1"/>
    <property type="match status" value="1"/>
</dbReference>
<feature type="binding site" evidence="10">
    <location>
        <position position="400"/>
    </location>
    <ligand>
        <name>substrate</name>
    </ligand>
</feature>
<evidence type="ECO:0000256" key="2">
    <source>
        <dbReference type="ARBA" id="ARBA00010205"/>
    </source>
</evidence>
<sequence>MEERPAKRARHGSSSDPPSPPSPPSPRVSDDQDRFPDSLTRSVSPPPKKRSVRDAPTLLSSPFQLIRIDGLLNRYNRGTVTLKSLVGDPLLKECWNFNYMHDIEYIMDAFDEDVRDLVKLHIVHGNWKREDPSRLRLEAEASKHPNVSLHTAPMPEMFGTHHTKMMILLKHDDTAQVIIHTANSIPQDWTILTNALRFGHRVPGRPPLGSGERFKADLLDYLRAYDARRPTCKALVEELAKYDFGAVRAALVASVPGRHAARSSRPWGWLALRKALAEVPSQQGPADVVVQISSVATLGPKDAWLKDTFFGALSVTKAALASRPNFKVVFPTVDEVQRSVAGYRAGGSIHMRIQSPQQQKQLQYMKPMFHHWANDSPKGKELGEAKIQNSGRNRVVPHIKTYIRYGQHSIDWALLTSANLSKQAWGEAASASNEVRIASWEVGVLVWPELLCKDSAMVATFQANEPPREVAEETGKETVIGLRMPYSLPLQKYGGDEIPWVASMSYRQPDCLGGVWMD</sequence>
<comment type="similarity">
    <text evidence="2">Belongs to the tyrosyl-DNA phosphodiesterase family.</text>
</comment>
<proteinExistence type="inferred from homology"/>
<dbReference type="EMBL" id="CALLCH030000001">
    <property type="protein sequence ID" value="CAI4211350.1"/>
    <property type="molecule type" value="Genomic_DNA"/>
</dbReference>
<feature type="active site" description="Nucleophile" evidence="9">
    <location>
        <position position="162"/>
    </location>
</feature>
<name>A0A9P1GW11_9PEZI</name>
<dbReference type="PANTHER" id="PTHR12415:SF0">
    <property type="entry name" value="TYROSYL-DNA PHOSPHODIESTERASE 1"/>
    <property type="match status" value="1"/>
</dbReference>
<reference evidence="13" key="1">
    <citation type="submission" date="2022-11" db="EMBL/GenBank/DDBJ databases">
        <authorList>
            <person name="Scott C."/>
            <person name="Bruce N."/>
        </authorList>
    </citation>
    <scope>NUCLEOTIDE SEQUENCE</scope>
</reference>
<keyword evidence="7" id="KW-0234">DNA repair</keyword>
<dbReference type="Proteomes" id="UP000838763">
    <property type="component" value="Unassembled WGS sequence"/>
</dbReference>
<evidence type="ECO:0000256" key="3">
    <source>
        <dbReference type="ARBA" id="ARBA00022722"/>
    </source>
</evidence>
<dbReference type="GO" id="GO:0017005">
    <property type="term" value="F:3'-tyrosyl-DNA phosphodiesterase activity"/>
    <property type="evidence" value="ECO:0007669"/>
    <property type="project" value="TreeGrafter"/>
</dbReference>
<evidence type="ECO:0000256" key="1">
    <source>
        <dbReference type="ARBA" id="ARBA00004123"/>
    </source>
</evidence>
<evidence type="ECO:0008006" key="15">
    <source>
        <dbReference type="Google" id="ProtNLM"/>
    </source>
</evidence>
<evidence type="ECO:0000256" key="10">
    <source>
        <dbReference type="PIRSR" id="PIRSR610347-2"/>
    </source>
</evidence>
<keyword evidence="14" id="KW-1185">Reference proteome</keyword>
<comment type="caution">
    <text evidence="13">The sequence shown here is derived from an EMBL/GenBank/DDBJ whole genome shotgun (WGS) entry which is preliminary data.</text>
</comment>
<feature type="active site" description="Proton donor/acceptor" evidence="9">
    <location>
        <position position="398"/>
    </location>
</feature>
<keyword evidence="3" id="KW-0540">Nuclease</keyword>
<evidence type="ECO:0000256" key="5">
    <source>
        <dbReference type="ARBA" id="ARBA00022801"/>
    </source>
</evidence>
<evidence type="ECO:0000256" key="7">
    <source>
        <dbReference type="ARBA" id="ARBA00023204"/>
    </source>
</evidence>
<protein>
    <recommendedName>
        <fullName evidence="15">Tyrosyl-DNA phosphodiesterase</fullName>
    </recommendedName>
</protein>
<dbReference type="OrthoDB" id="47785at2759"/>
<evidence type="ECO:0000256" key="8">
    <source>
        <dbReference type="ARBA" id="ARBA00023242"/>
    </source>
</evidence>
<dbReference type="SUPFAM" id="SSF56024">
    <property type="entry name" value="Phospholipase D/nuclease"/>
    <property type="match status" value="2"/>
</dbReference>
<feature type="region of interest" description="Disordered" evidence="12">
    <location>
        <begin position="1"/>
        <end position="55"/>
    </location>
</feature>
<evidence type="ECO:0000256" key="12">
    <source>
        <dbReference type="SAM" id="MobiDB-lite"/>
    </source>
</evidence>
<dbReference type="GO" id="GO:0004527">
    <property type="term" value="F:exonuclease activity"/>
    <property type="evidence" value="ECO:0007669"/>
    <property type="project" value="UniProtKB-KW"/>
</dbReference>
<keyword evidence="4" id="KW-0227">DNA damage</keyword>
<dbReference type="CDD" id="cd09123">
    <property type="entry name" value="PLDc_Tdp1_2"/>
    <property type="match status" value="1"/>
</dbReference>
<evidence type="ECO:0000256" key="11">
    <source>
        <dbReference type="PIRSR" id="PIRSR610347-3"/>
    </source>
</evidence>
<accession>A0A9P1GW11</accession>
<keyword evidence="6" id="KW-0269">Exonuclease</keyword>
<dbReference type="GO" id="GO:0003690">
    <property type="term" value="F:double-stranded DNA binding"/>
    <property type="evidence" value="ECO:0007669"/>
    <property type="project" value="TreeGrafter"/>
</dbReference>
<dbReference type="FunFam" id="3.30.870.10:FF:000038">
    <property type="entry name" value="Probable tyrosyl-DNA phosphodiesterase"/>
    <property type="match status" value="1"/>
</dbReference>
<dbReference type="GO" id="GO:0003697">
    <property type="term" value="F:single-stranded DNA binding"/>
    <property type="evidence" value="ECO:0007669"/>
    <property type="project" value="TreeGrafter"/>
</dbReference>
<feature type="compositionally biased region" description="Pro residues" evidence="12">
    <location>
        <begin position="17"/>
        <end position="26"/>
    </location>
</feature>
<dbReference type="InterPro" id="IPR010347">
    <property type="entry name" value="Tdp1"/>
</dbReference>
<dbReference type="GO" id="GO:0005634">
    <property type="term" value="C:nucleus"/>
    <property type="evidence" value="ECO:0007669"/>
    <property type="project" value="UniProtKB-SubCell"/>
</dbReference>
<comment type="subcellular location">
    <subcellularLocation>
        <location evidence="1">Nucleus</location>
    </subcellularLocation>
</comment>
<evidence type="ECO:0000256" key="6">
    <source>
        <dbReference type="ARBA" id="ARBA00022839"/>
    </source>
</evidence>
<dbReference type="Pfam" id="PF06087">
    <property type="entry name" value="Tyr-DNA_phospho"/>
    <property type="match status" value="1"/>
</dbReference>
<evidence type="ECO:0000313" key="14">
    <source>
        <dbReference type="Proteomes" id="UP000838763"/>
    </source>
</evidence>
<evidence type="ECO:0000256" key="9">
    <source>
        <dbReference type="PIRSR" id="PIRSR610347-1"/>
    </source>
</evidence>
<organism evidence="13 14">
    <name type="scientific">Parascedosporium putredinis</name>
    <dbReference type="NCBI Taxonomy" id="1442378"/>
    <lineage>
        <taxon>Eukaryota</taxon>
        <taxon>Fungi</taxon>
        <taxon>Dikarya</taxon>
        <taxon>Ascomycota</taxon>
        <taxon>Pezizomycotina</taxon>
        <taxon>Sordariomycetes</taxon>
        <taxon>Hypocreomycetidae</taxon>
        <taxon>Microascales</taxon>
        <taxon>Microascaceae</taxon>
        <taxon>Parascedosporium</taxon>
    </lineage>
</organism>
<keyword evidence="8" id="KW-0539">Nucleus</keyword>
<dbReference type="AlphaFoldDB" id="A0A9P1GW11"/>
<evidence type="ECO:0000256" key="4">
    <source>
        <dbReference type="ARBA" id="ARBA00022763"/>
    </source>
</evidence>